<proteinExistence type="predicted"/>
<dbReference type="InterPro" id="IPR050754">
    <property type="entry name" value="FKBP4/5/8-like"/>
</dbReference>
<feature type="non-terminal residue" evidence="2">
    <location>
        <position position="1"/>
    </location>
</feature>
<gene>
    <name evidence="2" type="ORF">PGLA2088_LOCUS49152</name>
</gene>
<evidence type="ECO:0000313" key="3">
    <source>
        <dbReference type="Proteomes" id="UP000626109"/>
    </source>
</evidence>
<reference evidence="2" key="1">
    <citation type="submission" date="2021-02" db="EMBL/GenBank/DDBJ databases">
        <authorList>
            <person name="Dougan E. K."/>
            <person name="Rhodes N."/>
            <person name="Thang M."/>
            <person name="Chan C."/>
        </authorList>
    </citation>
    <scope>NUCLEOTIDE SEQUENCE</scope>
</reference>
<dbReference type="PANTHER" id="PTHR46512">
    <property type="entry name" value="PEPTIDYLPROLYL ISOMERASE"/>
    <property type="match status" value="1"/>
</dbReference>
<evidence type="ECO:0000256" key="1">
    <source>
        <dbReference type="SAM" id="MobiDB-lite"/>
    </source>
</evidence>
<feature type="region of interest" description="Disordered" evidence="1">
    <location>
        <begin position="679"/>
        <end position="700"/>
    </location>
</feature>
<accession>A0A813LUC4</accession>
<dbReference type="InterPro" id="IPR011990">
    <property type="entry name" value="TPR-like_helical_dom_sf"/>
</dbReference>
<dbReference type="AlphaFoldDB" id="A0A813LUC4"/>
<comment type="caution">
    <text evidence="2">The sequence shown here is derived from an EMBL/GenBank/DDBJ whole genome shotgun (WGS) entry which is preliminary data.</text>
</comment>
<evidence type="ECO:0000313" key="2">
    <source>
        <dbReference type="EMBL" id="CAE8738353.1"/>
    </source>
</evidence>
<organism evidence="2 3">
    <name type="scientific">Polarella glacialis</name>
    <name type="common">Dinoflagellate</name>
    <dbReference type="NCBI Taxonomy" id="89957"/>
    <lineage>
        <taxon>Eukaryota</taxon>
        <taxon>Sar</taxon>
        <taxon>Alveolata</taxon>
        <taxon>Dinophyceae</taxon>
        <taxon>Suessiales</taxon>
        <taxon>Suessiaceae</taxon>
        <taxon>Polarella</taxon>
    </lineage>
</organism>
<dbReference type="Proteomes" id="UP000626109">
    <property type="component" value="Unassembled WGS sequence"/>
</dbReference>
<sequence>VRLLRDFGEKKDLERYGRYMQKKKRSRTSTEVPNVLPSLFLPEQDEDKNGPIARLRKNPAFKDLFAHAGVSQLDDSTMRRLAIAHKEDLALDMAMLKVSILLAIGAMSVYAAHCAKQISEEARPVTLPELLAATTVDDGATVQVLAVHVLNSSMNRQLLGNRLKVRVKYGDPGVSIHCDTAEAVASAPAPSPAARYAHRLHRDQSEHHVEAKFGTTCIFHGQRYTENLLRFQVMRHGLLGRSVARAELRVSALNMLSTWSEYKMQLEGTSLKGSHILGQLDIALETRVMPKGELRQYLSLLGAQHQQEAFFMGILPVTEGEVTQDEASSSADDEAIVKGQYITAPPKVRRFMGCISCGNDVRGALAVTAMVHICEQALKHQVEVPKVASACHTLYGRGVFFVYFGSEKAAKHKEAADSTQLIQDYVNAALQKESQPLISWDTLEPDVQQDLFDTFVDCPLGNICETVLFRKADVLINELGGDCPAARELQTFDPLTSVCFVGQFRTDNDGSVYTAACTKSFSTFSSLIITESSMTGALERGAEEEKKAGSTALQAGSLQEARVHYLEAIRMIEHVPEPCPLRQQVQHNLALCALKEGAWQECRDRCTEILALEGGDIAKVRYRLGLSLFKLASLESANSAEQSRLHSEASEHLQRAVALEPTDQAVQKLLEEVRCSQLLARDGTPPAGDESMDPGTAAPA</sequence>
<protein>
    <submittedName>
        <fullName evidence="2">Uncharacterized protein</fullName>
    </submittedName>
</protein>
<dbReference type="EMBL" id="CAJNNW010036933">
    <property type="protein sequence ID" value="CAE8738353.1"/>
    <property type="molecule type" value="Genomic_DNA"/>
</dbReference>
<dbReference type="Gene3D" id="1.25.40.10">
    <property type="entry name" value="Tetratricopeptide repeat domain"/>
    <property type="match status" value="1"/>
</dbReference>
<name>A0A813LUC4_POLGL</name>
<dbReference type="SUPFAM" id="SSF48452">
    <property type="entry name" value="TPR-like"/>
    <property type="match status" value="1"/>
</dbReference>